<evidence type="ECO:0000256" key="6">
    <source>
        <dbReference type="ARBA" id="ARBA00022989"/>
    </source>
</evidence>
<dbReference type="InterPro" id="IPR027417">
    <property type="entry name" value="P-loop_NTPase"/>
</dbReference>
<dbReference type="Proteomes" id="UP000076574">
    <property type="component" value="Unassembled WGS sequence"/>
</dbReference>
<evidence type="ECO:0000256" key="9">
    <source>
        <dbReference type="SAM" id="Phobius"/>
    </source>
</evidence>
<comment type="caution">
    <text evidence="11">The sequence shown here is derived from an EMBL/GenBank/DDBJ whole genome shotgun (WGS) entry which is preliminary data.</text>
</comment>
<dbReference type="SUPFAM" id="SSF52540">
    <property type="entry name" value="P-loop containing nucleoside triphosphate hydrolases"/>
    <property type="match status" value="1"/>
</dbReference>
<dbReference type="PANTHER" id="PTHR32309:SF13">
    <property type="entry name" value="FERRIC ENTEROBACTIN TRANSPORT PROTEIN FEPE"/>
    <property type="match status" value="1"/>
</dbReference>
<dbReference type="EMBL" id="LVYV01000023">
    <property type="protein sequence ID" value="KZD22200.1"/>
    <property type="molecule type" value="Genomic_DNA"/>
</dbReference>
<feature type="transmembrane region" description="Helical" evidence="9">
    <location>
        <begin position="40"/>
        <end position="60"/>
    </location>
</feature>
<proteinExistence type="predicted"/>
<evidence type="ECO:0000256" key="5">
    <source>
        <dbReference type="ARBA" id="ARBA00022840"/>
    </source>
</evidence>
<dbReference type="Pfam" id="PF02706">
    <property type="entry name" value="Wzz"/>
    <property type="match status" value="1"/>
</dbReference>
<comment type="subcellular location">
    <subcellularLocation>
        <location evidence="1">Cell membrane</location>
        <topology evidence="1">Multi-pass membrane protein</topology>
    </subcellularLocation>
</comment>
<evidence type="ECO:0000256" key="8">
    <source>
        <dbReference type="SAM" id="Coils"/>
    </source>
</evidence>
<keyword evidence="8" id="KW-0175">Coiled coil</keyword>
<dbReference type="AlphaFoldDB" id="A0A163YIS1"/>
<keyword evidence="2" id="KW-1003">Cell membrane</keyword>
<keyword evidence="5" id="KW-0067">ATP-binding</keyword>
<gene>
    <name evidence="11" type="ORF">A4A58_09075</name>
</gene>
<dbReference type="STRING" id="943830.A4A58_09075"/>
<dbReference type="OrthoDB" id="230260at2"/>
<dbReference type="PANTHER" id="PTHR32309">
    <property type="entry name" value="TYROSINE-PROTEIN KINASE"/>
    <property type="match status" value="1"/>
</dbReference>
<keyword evidence="6 9" id="KW-1133">Transmembrane helix</keyword>
<keyword evidence="12" id="KW-1185">Reference proteome</keyword>
<protein>
    <recommendedName>
        <fullName evidence="10">Polysaccharide chain length determinant N-terminal domain-containing protein</fullName>
    </recommendedName>
</protein>
<sequence>MLELHRNSFRVDQEINQAPPFGDRSLSLSGFLAIFRRNRWLVIGCLVLAWGIGGTVYMTSPKLYTSKARMMLDATRSKFLSSQQASAPDGVLDAMTVESQVEVVRSEGVAIAVAKKLDLANDPDFTSPGGSPVATVIRFVVGLFTESSDPSESRVSRAAVDNLLENLTVTRVGLTYVIEISFRARDPKKAAIIANAFSDAYIAGQLEAKYSEAKRAADWLRERIAELRQESFVAESAVQDFKSQNNIVDTKQGLISEQQLGELNTQFVLVQGQVAEAKARLDRVNVVMTEGVTNAAVADTLKSEVINRMRQQYLDMQQQEAQLSRKYGREHGAAVNLRNVMTGLERSMADEVSRVAEANKSDYQIALLRQQAITANVNTLIKGEALTRKAQVTLRQLESTALSYRAIFDSFLQKYVQSNQQTSVPSTEARVITIATPPEKKSNPKGGIILGIASALGLMAGAAAAFGREALDRTFRSIESVESTLRVSCFGALPFVAGRKLRRSGPKILGLGQPKIDAPARDLDPGESIARYVINDPFSRFAETLRTIRVAADHAGLIGKSKVIGVVSAMPEEGATTIAANLAHLVAHAGNHVLLIDGGLRDAGLTRALAPTAATGLLDAIGRPEDTDEFFWQDAETGLKFLPAITQERPIHTAEKLSSLGMDLLLKKAKENFDYIIIDLPPLTKAVDARAISPLIEKFVFVVEWRKTSYDEVIGALSTAPMVYEKMLGVVLNKAAS</sequence>
<dbReference type="Gene3D" id="3.40.50.300">
    <property type="entry name" value="P-loop containing nucleotide triphosphate hydrolases"/>
    <property type="match status" value="1"/>
</dbReference>
<evidence type="ECO:0000256" key="1">
    <source>
        <dbReference type="ARBA" id="ARBA00004651"/>
    </source>
</evidence>
<evidence type="ECO:0000313" key="11">
    <source>
        <dbReference type="EMBL" id="KZD22200.1"/>
    </source>
</evidence>
<keyword evidence="3 9" id="KW-0812">Transmembrane</keyword>
<evidence type="ECO:0000259" key="10">
    <source>
        <dbReference type="Pfam" id="PF02706"/>
    </source>
</evidence>
<accession>A0A163YIS1</accession>
<feature type="coiled-coil region" evidence="8">
    <location>
        <begin position="203"/>
        <end position="230"/>
    </location>
</feature>
<keyword evidence="4" id="KW-0547">Nucleotide-binding</keyword>
<feature type="domain" description="Polysaccharide chain length determinant N-terminal" evidence="10">
    <location>
        <begin position="26"/>
        <end position="117"/>
    </location>
</feature>
<dbReference type="InterPro" id="IPR050445">
    <property type="entry name" value="Bact_polysacc_biosynth/exp"/>
</dbReference>
<dbReference type="RefSeq" id="WP_068734688.1">
    <property type="nucleotide sequence ID" value="NZ_LVYV01000023.1"/>
</dbReference>
<name>A0A163YIS1_9BRAD</name>
<dbReference type="CDD" id="cd05387">
    <property type="entry name" value="BY-kinase"/>
    <property type="match status" value="1"/>
</dbReference>
<evidence type="ECO:0000256" key="3">
    <source>
        <dbReference type="ARBA" id="ARBA00022692"/>
    </source>
</evidence>
<organism evidence="11 12">
    <name type="scientific">Tardiphaga robiniae</name>
    <dbReference type="NCBI Taxonomy" id="943830"/>
    <lineage>
        <taxon>Bacteria</taxon>
        <taxon>Pseudomonadati</taxon>
        <taxon>Pseudomonadota</taxon>
        <taxon>Alphaproteobacteria</taxon>
        <taxon>Hyphomicrobiales</taxon>
        <taxon>Nitrobacteraceae</taxon>
        <taxon>Tardiphaga</taxon>
    </lineage>
</organism>
<evidence type="ECO:0000256" key="7">
    <source>
        <dbReference type="ARBA" id="ARBA00023136"/>
    </source>
</evidence>
<dbReference type="InterPro" id="IPR003856">
    <property type="entry name" value="LPS_length_determ_N"/>
</dbReference>
<dbReference type="GO" id="GO:0005886">
    <property type="term" value="C:plasma membrane"/>
    <property type="evidence" value="ECO:0007669"/>
    <property type="project" value="UniProtKB-SubCell"/>
</dbReference>
<evidence type="ECO:0000256" key="2">
    <source>
        <dbReference type="ARBA" id="ARBA00022475"/>
    </source>
</evidence>
<reference evidence="11 12" key="1">
    <citation type="submission" date="2016-03" db="EMBL/GenBank/DDBJ databases">
        <title>Microsymbionts genomes from the relict species Vavilovia formosa (Stev.) Fed.</title>
        <authorList>
            <person name="Kopat V."/>
            <person name="Chirak E."/>
            <person name="Kimeklis A."/>
            <person name="Andronov E."/>
        </authorList>
    </citation>
    <scope>NUCLEOTIDE SEQUENCE [LARGE SCALE GENOMIC DNA]</scope>
    <source>
        <strain evidence="11 12">Vaf07</strain>
    </source>
</reference>
<dbReference type="GO" id="GO:0004713">
    <property type="term" value="F:protein tyrosine kinase activity"/>
    <property type="evidence" value="ECO:0007669"/>
    <property type="project" value="TreeGrafter"/>
</dbReference>
<keyword evidence="7 9" id="KW-0472">Membrane</keyword>
<dbReference type="InterPro" id="IPR005702">
    <property type="entry name" value="Wzc-like_C"/>
</dbReference>
<evidence type="ECO:0000313" key="12">
    <source>
        <dbReference type="Proteomes" id="UP000076574"/>
    </source>
</evidence>
<evidence type="ECO:0000256" key="4">
    <source>
        <dbReference type="ARBA" id="ARBA00022741"/>
    </source>
</evidence>